<dbReference type="CDD" id="cd16841">
    <property type="entry name" value="RraA_family"/>
    <property type="match status" value="1"/>
</dbReference>
<evidence type="ECO:0000313" key="14">
    <source>
        <dbReference type="EMBL" id="SEF18726.1"/>
    </source>
</evidence>
<dbReference type="InterPro" id="IPR036704">
    <property type="entry name" value="RraA/RraA-like_sf"/>
</dbReference>
<dbReference type="SUPFAM" id="SSF89562">
    <property type="entry name" value="RraA-like"/>
    <property type="match status" value="1"/>
</dbReference>
<evidence type="ECO:0000313" key="15">
    <source>
        <dbReference type="Proteomes" id="UP000181980"/>
    </source>
</evidence>
<dbReference type="GO" id="GO:0046872">
    <property type="term" value="F:metal ion binding"/>
    <property type="evidence" value="ECO:0007669"/>
    <property type="project" value="UniProtKB-KW"/>
</dbReference>
<accession>A0A1H5PY42</accession>
<evidence type="ECO:0000256" key="13">
    <source>
        <dbReference type="PIRSR" id="PIRSR605493-1"/>
    </source>
</evidence>
<comment type="similarity">
    <text evidence="3">Belongs to the class II aldolase/RraA-like family.</text>
</comment>
<evidence type="ECO:0000256" key="4">
    <source>
        <dbReference type="ARBA" id="ARBA00011233"/>
    </source>
</evidence>
<evidence type="ECO:0000256" key="7">
    <source>
        <dbReference type="ARBA" id="ARBA00016549"/>
    </source>
</evidence>
<dbReference type="EC" id="4.1.1.112" evidence="6"/>
<comment type="catalytic activity">
    <reaction evidence="12">
        <text>oxaloacetate + H(+) = pyruvate + CO2</text>
        <dbReference type="Rhea" id="RHEA:15641"/>
        <dbReference type="ChEBI" id="CHEBI:15361"/>
        <dbReference type="ChEBI" id="CHEBI:15378"/>
        <dbReference type="ChEBI" id="CHEBI:16452"/>
        <dbReference type="ChEBI" id="CHEBI:16526"/>
        <dbReference type="EC" id="4.1.1.112"/>
    </reaction>
</comment>
<evidence type="ECO:0000256" key="9">
    <source>
        <dbReference type="ARBA" id="ARBA00029596"/>
    </source>
</evidence>
<protein>
    <recommendedName>
        <fullName evidence="7">Putative 4-hydroxy-4-methyl-2-oxoglutarate aldolase</fullName>
        <ecNumber evidence="6">4.1.1.112</ecNumber>
        <ecNumber evidence="5">4.1.3.17</ecNumber>
    </recommendedName>
    <alternativeName>
        <fullName evidence="11">Oxaloacetate decarboxylase</fullName>
    </alternativeName>
    <alternativeName>
        <fullName evidence="9">Regulator of ribonuclease activity homolog</fullName>
    </alternativeName>
    <alternativeName>
        <fullName evidence="10">RraA-like protein</fullName>
    </alternativeName>
</protein>
<proteinExistence type="inferred from homology"/>
<dbReference type="PANTHER" id="PTHR33254:SF4">
    <property type="entry name" value="4-HYDROXY-4-METHYL-2-OXOGLUTARATE ALDOLASE 3-RELATED"/>
    <property type="match status" value="1"/>
</dbReference>
<dbReference type="GO" id="GO:0008948">
    <property type="term" value="F:oxaloacetate decarboxylase activity"/>
    <property type="evidence" value="ECO:0007669"/>
    <property type="project" value="UniProtKB-EC"/>
</dbReference>
<dbReference type="OrthoDB" id="943692at2"/>
<evidence type="ECO:0000256" key="8">
    <source>
        <dbReference type="ARBA" id="ARBA00025046"/>
    </source>
</evidence>
<gene>
    <name evidence="14" type="ORF">SAMN04488561_6795</name>
</gene>
<evidence type="ECO:0000256" key="11">
    <source>
        <dbReference type="ARBA" id="ARBA00032305"/>
    </source>
</evidence>
<dbReference type="AlphaFoldDB" id="A0A1H5PY42"/>
<dbReference type="Pfam" id="PF03737">
    <property type="entry name" value="RraA-like"/>
    <property type="match status" value="1"/>
</dbReference>
<dbReference type="STRING" id="561176.SAMN04488561_6795"/>
<evidence type="ECO:0000256" key="3">
    <source>
        <dbReference type="ARBA" id="ARBA00008621"/>
    </source>
</evidence>
<evidence type="ECO:0000256" key="12">
    <source>
        <dbReference type="ARBA" id="ARBA00047973"/>
    </source>
</evidence>
<comment type="cofactor">
    <cofactor evidence="13">
        <name>Mg(2+)</name>
        <dbReference type="ChEBI" id="CHEBI:18420"/>
    </cofactor>
</comment>
<dbReference type="InterPro" id="IPR005493">
    <property type="entry name" value="RraA/RraA-like"/>
</dbReference>
<keyword evidence="13" id="KW-0460">Magnesium</keyword>
<evidence type="ECO:0000256" key="5">
    <source>
        <dbReference type="ARBA" id="ARBA00012213"/>
    </source>
</evidence>
<dbReference type="GO" id="GO:0047443">
    <property type="term" value="F:4-hydroxy-4-methyl-2-oxoglutarate aldolase activity"/>
    <property type="evidence" value="ECO:0007669"/>
    <property type="project" value="UniProtKB-EC"/>
</dbReference>
<evidence type="ECO:0000256" key="1">
    <source>
        <dbReference type="ARBA" id="ARBA00001342"/>
    </source>
</evidence>
<evidence type="ECO:0000256" key="10">
    <source>
        <dbReference type="ARBA" id="ARBA00030169"/>
    </source>
</evidence>
<dbReference type="RefSeq" id="WP_069111497.1">
    <property type="nucleotide sequence ID" value="NZ_FNUC01000004.1"/>
</dbReference>
<keyword evidence="13" id="KW-0479">Metal-binding</keyword>
<keyword evidence="15" id="KW-1185">Reference proteome</keyword>
<name>A0A1H5PY42_9ACTN</name>
<sequence length="230" mass="23684">MSALGAMRDVPGLDACAVSDALDTLGLPPSVLTGVRPIWPVRGVVIGRARTVQAGERTGTGPRAHIAAATVEDGAPGDIVVVANGGRTDVSCWGGILTEAALRKGVDAVIVDGACRDVAESHDAAFPVFARASVPTSARGRIVQLSSGEPIEVGGVEIRDGDIVVADSTGVVVVPQAWAGQVAGWARRIVTREAQMRDQVRAGASIVDVMHDTAFPTPGDLDEEQQGSHE</sequence>
<feature type="binding site" evidence="13">
    <location>
        <position position="117"/>
    </location>
    <ligand>
        <name>Mg(2+)</name>
        <dbReference type="ChEBI" id="CHEBI:18420"/>
    </ligand>
</feature>
<reference evidence="15" key="1">
    <citation type="submission" date="2016-10" db="EMBL/GenBank/DDBJ databases">
        <authorList>
            <person name="Varghese N."/>
            <person name="Submissions S."/>
        </authorList>
    </citation>
    <scope>NUCLEOTIDE SEQUENCE [LARGE SCALE GENOMIC DNA]</scope>
    <source>
        <strain evidence="15">DSM 45237</strain>
    </source>
</reference>
<evidence type="ECO:0000256" key="2">
    <source>
        <dbReference type="ARBA" id="ARBA00001968"/>
    </source>
</evidence>
<dbReference type="EMBL" id="FNUC01000004">
    <property type="protein sequence ID" value="SEF18726.1"/>
    <property type="molecule type" value="Genomic_DNA"/>
</dbReference>
<evidence type="ECO:0000256" key="6">
    <source>
        <dbReference type="ARBA" id="ARBA00012947"/>
    </source>
</evidence>
<comment type="function">
    <text evidence="8">Catalyzes the aldol cleavage of 4-hydroxy-4-methyl-2-oxoglutarate (HMG) into 2 molecules of pyruvate. Also contains a secondary oxaloacetate (OAA) decarboxylase activity due to the common pyruvate enolate transition state formed following C-C bond cleavage in the retro-aldol and decarboxylation reactions.</text>
</comment>
<comment type="catalytic activity">
    <reaction evidence="1">
        <text>4-hydroxy-4-methyl-2-oxoglutarate = 2 pyruvate</text>
        <dbReference type="Rhea" id="RHEA:22748"/>
        <dbReference type="ChEBI" id="CHEBI:15361"/>
        <dbReference type="ChEBI" id="CHEBI:58276"/>
        <dbReference type="EC" id="4.1.3.17"/>
    </reaction>
</comment>
<dbReference type="EC" id="4.1.3.17" evidence="5"/>
<feature type="binding site" evidence="13">
    <location>
        <begin position="94"/>
        <end position="97"/>
    </location>
    <ligand>
        <name>substrate</name>
    </ligand>
</feature>
<organism evidence="14 15">
    <name type="scientific">Jiangella alba</name>
    <dbReference type="NCBI Taxonomy" id="561176"/>
    <lineage>
        <taxon>Bacteria</taxon>
        <taxon>Bacillati</taxon>
        <taxon>Actinomycetota</taxon>
        <taxon>Actinomycetes</taxon>
        <taxon>Jiangellales</taxon>
        <taxon>Jiangellaceae</taxon>
        <taxon>Jiangella</taxon>
    </lineage>
</organism>
<dbReference type="Gene3D" id="3.50.30.40">
    <property type="entry name" value="Ribonuclease E inhibitor RraA/RraA-like"/>
    <property type="match status" value="1"/>
</dbReference>
<comment type="subunit">
    <text evidence="4">Homotrimer.</text>
</comment>
<feature type="binding site" evidence="13">
    <location>
        <position position="116"/>
    </location>
    <ligand>
        <name>substrate</name>
    </ligand>
</feature>
<dbReference type="Proteomes" id="UP000181980">
    <property type="component" value="Unassembled WGS sequence"/>
</dbReference>
<dbReference type="PANTHER" id="PTHR33254">
    <property type="entry name" value="4-HYDROXY-4-METHYL-2-OXOGLUTARATE ALDOLASE 3-RELATED"/>
    <property type="match status" value="1"/>
</dbReference>
<comment type="cofactor">
    <cofactor evidence="2">
        <name>a divalent metal cation</name>
        <dbReference type="ChEBI" id="CHEBI:60240"/>
    </cofactor>
</comment>